<dbReference type="Proteomes" id="UP001597318">
    <property type="component" value="Unassembled WGS sequence"/>
</dbReference>
<evidence type="ECO:0000313" key="1">
    <source>
        <dbReference type="EMBL" id="MFD2216673.1"/>
    </source>
</evidence>
<name>A0ABW5C2P0_9BACI</name>
<proteinExistence type="predicted"/>
<accession>A0ABW5C2P0</accession>
<dbReference type="EMBL" id="JBHUIK010000008">
    <property type="protein sequence ID" value="MFD2216673.1"/>
    <property type="molecule type" value="Genomic_DNA"/>
</dbReference>
<dbReference type="RefSeq" id="WP_247339444.1">
    <property type="nucleotide sequence ID" value="NZ_CP095550.1"/>
</dbReference>
<organism evidence="1 2">
    <name type="scientific">Metabacillus endolithicus</name>
    <dbReference type="NCBI Taxonomy" id="1535204"/>
    <lineage>
        <taxon>Bacteria</taxon>
        <taxon>Bacillati</taxon>
        <taxon>Bacillota</taxon>
        <taxon>Bacilli</taxon>
        <taxon>Bacillales</taxon>
        <taxon>Bacillaceae</taxon>
        <taxon>Metabacillus</taxon>
    </lineage>
</organism>
<comment type="caution">
    <text evidence="1">The sequence shown here is derived from an EMBL/GenBank/DDBJ whole genome shotgun (WGS) entry which is preliminary data.</text>
</comment>
<sequence>MIKQDQQHTFEYLQSLKAINKMTTVMLYEVTQLIGDMKQIVCQQEKELSNVILPIANTHSDIINVMKQTSVLMKLEPIEKQLFINMVASLTELICEMLKNIEDAKIFLERMDATHSFRLQLKYQLDYLSCLLTELIIVH</sequence>
<reference evidence="2" key="1">
    <citation type="journal article" date="2019" name="Int. J. Syst. Evol. Microbiol.">
        <title>The Global Catalogue of Microorganisms (GCM) 10K type strain sequencing project: providing services to taxonomists for standard genome sequencing and annotation.</title>
        <authorList>
            <consortium name="The Broad Institute Genomics Platform"/>
            <consortium name="The Broad Institute Genome Sequencing Center for Infectious Disease"/>
            <person name="Wu L."/>
            <person name="Ma J."/>
        </authorList>
    </citation>
    <scope>NUCLEOTIDE SEQUENCE [LARGE SCALE GENOMIC DNA]</scope>
    <source>
        <strain evidence="2">CGMCC 1.15474</strain>
    </source>
</reference>
<evidence type="ECO:0000313" key="2">
    <source>
        <dbReference type="Proteomes" id="UP001597318"/>
    </source>
</evidence>
<gene>
    <name evidence="1" type="ORF">ACFSKK_23640</name>
</gene>
<keyword evidence="2" id="KW-1185">Reference proteome</keyword>
<protein>
    <submittedName>
        <fullName evidence="1">Uncharacterized protein</fullName>
    </submittedName>
</protein>